<protein>
    <submittedName>
        <fullName evidence="2">Cupin domain-containing protein</fullName>
    </submittedName>
</protein>
<dbReference type="CDD" id="cd02238">
    <property type="entry name" value="cupin_KdgF"/>
    <property type="match status" value="1"/>
</dbReference>
<gene>
    <name evidence="2" type="ORF">D0Y50_18860</name>
</gene>
<dbReference type="KEGG" id="salm:D0Y50_18860"/>
<organism evidence="2 3">
    <name type="scientific">Salinimonas sediminis</name>
    <dbReference type="NCBI Taxonomy" id="2303538"/>
    <lineage>
        <taxon>Bacteria</taxon>
        <taxon>Pseudomonadati</taxon>
        <taxon>Pseudomonadota</taxon>
        <taxon>Gammaproteobacteria</taxon>
        <taxon>Alteromonadales</taxon>
        <taxon>Alteromonadaceae</taxon>
        <taxon>Alteromonas/Salinimonas group</taxon>
        <taxon>Salinimonas</taxon>
    </lineage>
</organism>
<dbReference type="Proteomes" id="UP000262073">
    <property type="component" value="Chromosome"/>
</dbReference>
<sequence length="114" mass="12409">MTQQQSALCRFASAPPVEDRGNDLKRQMLGYNNKLTAVKIGFAPGAEGYVHAHRHSQASLVVDEFQVMVNGETKTVGPGDSLFVRPHEDHGAVCPTGGILIDTFSPAREDFLKE</sequence>
<dbReference type="SUPFAM" id="SSF51182">
    <property type="entry name" value="RmlC-like cupins"/>
    <property type="match status" value="1"/>
</dbReference>
<keyword evidence="3" id="KW-1185">Reference proteome</keyword>
<dbReference type="PANTHER" id="PTHR40112:SF1">
    <property type="entry name" value="H2HPP ISOMERASE"/>
    <property type="match status" value="1"/>
</dbReference>
<dbReference type="RefSeq" id="WP_117318447.1">
    <property type="nucleotide sequence ID" value="NZ_CP031769.1"/>
</dbReference>
<feature type="domain" description="Cupin type-2" evidence="1">
    <location>
        <begin position="42"/>
        <end position="96"/>
    </location>
</feature>
<dbReference type="AlphaFoldDB" id="A0A346NRS8"/>
<accession>A0A346NRS8</accession>
<dbReference type="PIRSF" id="PIRSF029883">
    <property type="entry name" value="KdgF"/>
    <property type="match status" value="1"/>
</dbReference>
<dbReference type="InterPro" id="IPR014710">
    <property type="entry name" value="RmlC-like_jellyroll"/>
</dbReference>
<dbReference type="InterPro" id="IPR052535">
    <property type="entry name" value="Bacilysin_H2HPP_isomerase"/>
</dbReference>
<dbReference type="InterPro" id="IPR013096">
    <property type="entry name" value="Cupin_2"/>
</dbReference>
<reference evidence="2 3" key="1">
    <citation type="submission" date="2018-08" db="EMBL/GenBank/DDBJ databases">
        <title>Salinimonas sediminis sp. nov., a piezophilic bacterium isolated from a deep-sea sediment sample from the New Britain Trench.</title>
        <authorList>
            <person name="Cao J."/>
        </authorList>
    </citation>
    <scope>NUCLEOTIDE SEQUENCE [LARGE SCALE GENOMIC DNA]</scope>
    <source>
        <strain evidence="2 3">N102</strain>
    </source>
</reference>
<dbReference type="EMBL" id="CP031769">
    <property type="protein sequence ID" value="AXR08235.1"/>
    <property type="molecule type" value="Genomic_DNA"/>
</dbReference>
<dbReference type="Gene3D" id="2.60.120.10">
    <property type="entry name" value="Jelly Rolls"/>
    <property type="match status" value="1"/>
</dbReference>
<evidence type="ECO:0000313" key="2">
    <source>
        <dbReference type="EMBL" id="AXR08235.1"/>
    </source>
</evidence>
<evidence type="ECO:0000259" key="1">
    <source>
        <dbReference type="Pfam" id="PF07883"/>
    </source>
</evidence>
<dbReference type="InterPro" id="IPR025499">
    <property type="entry name" value="KdgF"/>
</dbReference>
<dbReference type="InterPro" id="IPR011051">
    <property type="entry name" value="RmlC_Cupin_sf"/>
</dbReference>
<dbReference type="OrthoDB" id="9811153at2"/>
<evidence type="ECO:0000313" key="3">
    <source>
        <dbReference type="Proteomes" id="UP000262073"/>
    </source>
</evidence>
<dbReference type="Pfam" id="PF07883">
    <property type="entry name" value="Cupin_2"/>
    <property type="match status" value="1"/>
</dbReference>
<proteinExistence type="predicted"/>
<dbReference type="PANTHER" id="PTHR40112">
    <property type="entry name" value="H2HPP ISOMERASE"/>
    <property type="match status" value="1"/>
</dbReference>
<name>A0A346NRS8_9ALTE</name>